<dbReference type="OrthoDB" id="694265at2759"/>
<sequence length="130" mass="13675">MGNTEGRRSNSKNDAEESSRRVVVVVTSSSRRVEQTARAGRRPPAGGVPRAGGGVAPPATGTAVTVKLVMTRKDAVALAARLDHAQRQSARARKARMDELKGELRAGGASPASCRVACWSPQLASIKESR</sequence>
<feature type="compositionally biased region" description="Low complexity" evidence="1">
    <location>
        <begin position="21"/>
        <end position="48"/>
    </location>
</feature>
<proteinExistence type="predicted"/>
<dbReference type="Gramene" id="Dexi5B01G0023750.1">
    <property type="protein sequence ID" value="Dexi5B01G0023750.1:cds"/>
    <property type="gene ID" value="Dexi5B01G0023750"/>
</dbReference>
<name>A0A835BKN9_9POAL</name>
<dbReference type="Proteomes" id="UP000636709">
    <property type="component" value="Unassembled WGS sequence"/>
</dbReference>
<evidence type="ECO:0000256" key="1">
    <source>
        <dbReference type="SAM" id="MobiDB-lite"/>
    </source>
</evidence>
<evidence type="ECO:0000313" key="3">
    <source>
        <dbReference type="Proteomes" id="UP000636709"/>
    </source>
</evidence>
<comment type="caution">
    <text evidence="2">The sequence shown here is derived from an EMBL/GenBank/DDBJ whole genome shotgun (WGS) entry which is preliminary data.</text>
</comment>
<evidence type="ECO:0000313" key="2">
    <source>
        <dbReference type="EMBL" id="KAF8696030.1"/>
    </source>
</evidence>
<organism evidence="2 3">
    <name type="scientific">Digitaria exilis</name>
    <dbReference type="NCBI Taxonomy" id="1010633"/>
    <lineage>
        <taxon>Eukaryota</taxon>
        <taxon>Viridiplantae</taxon>
        <taxon>Streptophyta</taxon>
        <taxon>Embryophyta</taxon>
        <taxon>Tracheophyta</taxon>
        <taxon>Spermatophyta</taxon>
        <taxon>Magnoliopsida</taxon>
        <taxon>Liliopsida</taxon>
        <taxon>Poales</taxon>
        <taxon>Poaceae</taxon>
        <taxon>PACMAD clade</taxon>
        <taxon>Panicoideae</taxon>
        <taxon>Panicodae</taxon>
        <taxon>Paniceae</taxon>
        <taxon>Anthephorinae</taxon>
        <taxon>Digitaria</taxon>
    </lineage>
</organism>
<accession>A0A835BKN9</accession>
<dbReference type="EMBL" id="JACEFO010001882">
    <property type="protein sequence ID" value="KAF8696030.1"/>
    <property type="molecule type" value="Genomic_DNA"/>
</dbReference>
<feature type="region of interest" description="Disordered" evidence="1">
    <location>
        <begin position="1"/>
        <end position="60"/>
    </location>
</feature>
<keyword evidence="3" id="KW-1185">Reference proteome</keyword>
<reference evidence="2" key="1">
    <citation type="submission" date="2020-07" db="EMBL/GenBank/DDBJ databases">
        <title>Genome sequence and genetic diversity analysis of an under-domesticated orphan crop, white fonio (Digitaria exilis).</title>
        <authorList>
            <person name="Bennetzen J.L."/>
            <person name="Chen S."/>
            <person name="Ma X."/>
            <person name="Wang X."/>
            <person name="Yssel A.E.J."/>
            <person name="Chaluvadi S.R."/>
            <person name="Johnson M."/>
            <person name="Gangashetty P."/>
            <person name="Hamidou F."/>
            <person name="Sanogo M.D."/>
            <person name="Zwaenepoel A."/>
            <person name="Wallace J."/>
            <person name="Van De Peer Y."/>
            <person name="Van Deynze A."/>
        </authorList>
    </citation>
    <scope>NUCLEOTIDE SEQUENCE</scope>
    <source>
        <tissue evidence="2">Leaves</tissue>
    </source>
</reference>
<feature type="compositionally biased region" description="Basic and acidic residues" evidence="1">
    <location>
        <begin position="1"/>
        <end position="20"/>
    </location>
</feature>
<protein>
    <submittedName>
        <fullName evidence="2">Uncharacterized protein</fullName>
    </submittedName>
</protein>
<gene>
    <name evidence="2" type="ORF">HU200_036915</name>
</gene>
<dbReference type="AlphaFoldDB" id="A0A835BKN9"/>